<comment type="caution">
    <text evidence="1">The sequence shown here is derived from an EMBL/GenBank/DDBJ whole genome shotgun (WGS) entry which is preliminary data.</text>
</comment>
<sequence>MLCARCLNFDIQAFARNAHRYRGYRLSDIGQSAREGCSFCSLLLHHAGIDASWASDNGSFFFSPDWVHFSVVREANNNSTGSGDDEGLNISYLHVEFDSGGKDLKLHVAADEGTPARERRDITGDVLGPSCFTERHISRATAWLEDCDRNHPACHSTLFHTQIINVTNTALPTRCIEIRDLGATNRDGAASSDQMTDAELWDWRLSETSGQTGKYIILSHRWNEVAEIYKTTRSNYSRRIEDIGHRPPDMDLSQLFVDTCRMAYKFHIRYVWIDTICIIQDDPDDWKRESTKMADYYQQAWLTICATITTPHGGLINSVEVEDLPRVSRLPYRNKHGLQEGYFYVQCCDPDLEEAYKSVSHSELLLRGWVHQEWTLSRRILTFCRLGIFLECPSSDPQSIIGDMVSMFISEPGVGVVNRIGHDIGSKSRRELGMPSKPVSVEDIFLDWKSTIQKFSALHLTKFVQDRLVAISGIAREFSRAIDSWGERTSQTHDNNICTIAHARKYVCGIFMRDIWDSLLWECAPIEEARVAGIPTWSWASIGGTQINFSISRYHGAEVCDIFEAVTIPVEESTWQPDFSYPIFNAIPDDEFGNDNRFVVLGILAFMQPVRVGDVFASPDDVHTVYRATGLFRGPTGTWRRVSTQSNPNLIAGWAALDVPSYQSAEAGRPSLGAIHAIYIRRIDRHEHGWYRYSFEVLYLRPVERQGFASCFERIGVGRLFGSDVEKFFETTEKTRIYLV</sequence>
<dbReference type="EMBL" id="JAPUUL010000004">
    <property type="protein sequence ID" value="KAJ8133559.1"/>
    <property type="molecule type" value="Genomic_DNA"/>
</dbReference>
<gene>
    <name evidence="1" type="ORF">O1611_g51</name>
</gene>
<evidence type="ECO:0000313" key="1">
    <source>
        <dbReference type="EMBL" id="KAJ8133559.1"/>
    </source>
</evidence>
<accession>A0ACC2K1J4</accession>
<keyword evidence="2" id="KW-1185">Reference proteome</keyword>
<reference evidence="1" key="1">
    <citation type="submission" date="2022-12" db="EMBL/GenBank/DDBJ databases">
        <title>Genome Sequence of Lasiodiplodia mahajangana.</title>
        <authorList>
            <person name="Buettner E."/>
        </authorList>
    </citation>
    <scope>NUCLEOTIDE SEQUENCE</scope>
    <source>
        <strain evidence="1">VT137</strain>
    </source>
</reference>
<proteinExistence type="predicted"/>
<dbReference type="Proteomes" id="UP001153332">
    <property type="component" value="Unassembled WGS sequence"/>
</dbReference>
<name>A0ACC2K1J4_9PEZI</name>
<organism evidence="1 2">
    <name type="scientific">Lasiodiplodia mahajangana</name>
    <dbReference type="NCBI Taxonomy" id="1108764"/>
    <lineage>
        <taxon>Eukaryota</taxon>
        <taxon>Fungi</taxon>
        <taxon>Dikarya</taxon>
        <taxon>Ascomycota</taxon>
        <taxon>Pezizomycotina</taxon>
        <taxon>Dothideomycetes</taxon>
        <taxon>Dothideomycetes incertae sedis</taxon>
        <taxon>Botryosphaeriales</taxon>
        <taxon>Botryosphaeriaceae</taxon>
        <taxon>Lasiodiplodia</taxon>
    </lineage>
</organism>
<protein>
    <submittedName>
        <fullName evidence="1">Uncharacterized protein</fullName>
    </submittedName>
</protein>
<evidence type="ECO:0000313" key="2">
    <source>
        <dbReference type="Proteomes" id="UP001153332"/>
    </source>
</evidence>